<dbReference type="Gene3D" id="3.40.50.300">
    <property type="entry name" value="P-loop containing nucleotide triphosphate hydrolases"/>
    <property type="match status" value="1"/>
</dbReference>
<protein>
    <submittedName>
        <fullName evidence="12">ATP-binding cassette sub-family G member 1-like</fullName>
    </submittedName>
</protein>
<keyword evidence="4 9" id="KW-0812">Transmembrane</keyword>
<evidence type="ECO:0000256" key="7">
    <source>
        <dbReference type="ARBA" id="ARBA00022989"/>
    </source>
</evidence>
<organism evidence="11 12">
    <name type="scientific">Nicrophorus vespilloides</name>
    <name type="common">Boreal carrion beetle</name>
    <dbReference type="NCBI Taxonomy" id="110193"/>
    <lineage>
        <taxon>Eukaryota</taxon>
        <taxon>Metazoa</taxon>
        <taxon>Ecdysozoa</taxon>
        <taxon>Arthropoda</taxon>
        <taxon>Hexapoda</taxon>
        <taxon>Insecta</taxon>
        <taxon>Pterygota</taxon>
        <taxon>Neoptera</taxon>
        <taxon>Endopterygota</taxon>
        <taxon>Coleoptera</taxon>
        <taxon>Polyphaga</taxon>
        <taxon>Staphyliniformia</taxon>
        <taxon>Silphidae</taxon>
        <taxon>Nicrophorinae</taxon>
        <taxon>Nicrophorus</taxon>
    </lineage>
</organism>
<proteinExistence type="inferred from homology"/>
<keyword evidence="6" id="KW-0067">ATP-binding</keyword>
<evidence type="ECO:0000256" key="5">
    <source>
        <dbReference type="ARBA" id="ARBA00022741"/>
    </source>
</evidence>
<dbReference type="RefSeq" id="XP_017777777.1">
    <property type="nucleotide sequence ID" value="XM_017922288.1"/>
</dbReference>
<dbReference type="Pfam" id="PF01061">
    <property type="entry name" value="ABC2_membrane"/>
    <property type="match status" value="1"/>
</dbReference>
<accession>A0ABM1MT77</accession>
<feature type="transmembrane region" description="Helical" evidence="9">
    <location>
        <begin position="500"/>
        <end position="521"/>
    </location>
</feature>
<dbReference type="SUPFAM" id="SSF52540">
    <property type="entry name" value="P-loop containing nucleoside triphosphate hydrolases"/>
    <property type="match status" value="1"/>
</dbReference>
<feature type="domain" description="ABC transporter" evidence="10">
    <location>
        <begin position="11"/>
        <end position="249"/>
    </location>
</feature>
<keyword evidence="11" id="KW-1185">Reference proteome</keyword>
<comment type="similarity">
    <text evidence="2">Belongs to the ABC transporter superfamily. ABCG family. Eye pigment precursor importer (TC 3.A.1.204) subfamily.</text>
</comment>
<dbReference type="CDD" id="cd03213">
    <property type="entry name" value="ABCG_EPDR"/>
    <property type="match status" value="1"/>
</dbReference>
<dbReference type="GeneID" id="108563572"/>
<keyword evidence="8 9" id="KW-0472">Membrane</keyword>
<dbReference type="InterPro" id="IPR017871">
    <property type="entry name" value="ABC_transporter-like_CS"/>
</dbReference>
<evidence type="ECO:0000256" key="6">
    <source>
        <dbReference type="ARBA" id="ARBA00022840"/>
    </source>
</evidence>
<name>A0ABM1MT77_NICVS</name>
<keyword evidence="7 9" id="KW-1133">Transmembrane helix</keyword>
<dbReference type="PROSITE" id="PS00211">
    <property type="entry name" value="ABC_TRANSPORTER_1"/>
    <property type="match status" value="1"/>
</dbReference>
<dbReference type="InterPro" id="IPR003439">
    <property type="entry name" value="ABC_transporter-like_ATP-bd"/>
</dbReference>
<evidence type="ECO:0000256" key="8">
    <source>
        <dbReference type="ARBA" id="ARBA00023136"/>
    </source>
</evidence>
<dbReference type="PANTHER" id="PTHR48041">
    <property type="entry name" value="ABC TRANSPORTER G FAMILY MEMBER 28"/>
    <property type="match status" value="1"/>
</dbReference>
<gene>
    <name evidence="12" type="primary">LOC108563572</name>
</gene>
<dbReference type="InterPro" id="IPR003593">
    <property type="entry name" value="AAA+_ATPase"/>
</dbReference>
<dbReference type="PROSITE" id="PS50893">
    <property type="entry name" value="ABC_TRANSPORTER_2"/>
    <property type="match status" value="1"/>
</dbReference>
<feature type="transmembrane region" description="Helical" evidence="9">
    <location>
        <begin position="333"/>
        <end position="353"/>
    </location>
</feature>
<dbReference type="Proteomes" id="UP000695000">
    <property type="component" value="Unplaced"/>
</dbReference>
<feature type="transmembrane region" description="Helical" evidence="9">
    <location>
        <begin position="365"/>
        <end position="386"/>
    </location>
</feature>
<evidence type="ECO:0000256" key="4">
    <source>
        <dbReference type="ARBA" id="ARBA00022692"/>
    </source>
</evidence>
<feature type="transmembrane region" description="Helical" evidence="9">
    <location>
        <begin position="476"/>
        <end position="494"/>
    </location>
</feature>
<evidence type="ECO:0000256" key="3">
    <source>
        <dbReference type="ARBA" id="ARBA00022448"/>
    </source>
</evidence>
<evidence type="ECO:0000256" key="9">
    <source>
        <dbReference type="SAM" id="Phobius"/>
    </source>
</evidence>
<dbReference type="SMART" id="SM00382">
    <property type="entry name" value="AAA"/>
    <property type="match status" value="1"/>
</dbReference>
<dbReference type="InterPro" id="IPR013525">
    <property type="entry name" value="ABC2_TM"/>
</dbReference>
<keyword evidence="5" id="KW-0547">Nucleotide-binding</keyword>
<comment type="subcellular location">
    <subcellularLocation>
        <location evidence="1">Membrane</location>
        <topology evidence="1">Multi-pass membrane protein</topology>
    </subcellularLocation>
</comment>
<evidence type="ECO:0000313" key="11">
    <source>
        <dbReference type="Proteomes" id="UP000695000"/>
    </source>
</evidence>
<keyword evidence="3" id="KW-0813">Transport</keyword>
<feature type="transmembrane region" description="Helical" evidence="9">
    <location>
        <begin position="407"/>
        <end position="431"/>
    </location>
</feature>
<evidence type="ECO:0000256" key="2">
    <source>
        <dbReference type="ARBA" id="ARBA00005814"/>
    </source>
</evidence>
<evidence type="ECO:0000256" key="1">
    <source>
        <dbReference type="ARBA" id="ARBA00004141"/>
    </source>
</evidence>
<reference evidence="12" key="1">
    <citation type="submission" date="2025-08" db="UniProtKB">
        <authorList>
            <consortium name="RefSeq"/>
        </authorList>
    </citation>
    <scope>IDENTIFICATION</scope>
    <source>
        <tissue evidence="12">Whole Larva</tissue>
    </source>
</reference>
<dbReference type="InterPro" id="IPR027417">
    <property type="entry name" value="P-loop_NTPase"/>
</dbReference>
<dbReference type="PANTHER" id="PTHR48041:SF26">
    <property type="entry name" value="FI22810P1"/>
    <property type="match status" value="1"/>
</dbReference>
<evidence type="ECO:0000313" key="12">
    <source>
        <dbReference type="RefSeq" id="XP_017777777.1"/>
    </source>
</evidence>
<dbReference type="Pfam" id="PF00005">
    <property type="entry name" value="ABC_tran"/>
    <property type="match status" value="1"/>
</dbReference>
<sequence length="584" mass="65764">MNGSSSRGVTIDFSNLTVSVKTGQTKTKEIIHGIGGTFASGSLIGILGPSGAGKSTLLNALSGFNTTGMKGDIIINGKRNNMQWYRKRCSYIPQDNDLHHLLTVEENMKFAADLKLGETVDKKTKNKMINSILDTYSLSEIKDTPTSKISGGQKKRLSVALELISDPMVMFLDEPTTGLDSFTSSQCIENLKELANKGKTVVCTIHQPSATIFKQFDHVYILSEGRCLYQGGTENMLKFLEEIGMPCNLFHNPADFVLELANGEYGSDKIDMMIKYSENGGNRSYMDKYIEDVTNGVYQPLSGDLHFQSNTYELKTLFRREFVKLTRNLSLTYLRICATIINGFMISSIYWNLGENASKIWFNYNLVLCIVINLVMCGIMLTVIVFPMELGILQKEHFNRYFRLRSYYIAITILDLPISIFSTTVSNYIILYFTAQPMEMNRVLMVLSFGIMVGLIAQSIGLLLGSCLNLRNGVFVGSYVHMPLMLLSGFGLLVKDVPSYFNIIGYISYMRYAVSGMNVAIYGYNRKKLECPDDEFCYYTTGASFLKEMEIKDHSFWTDFSCMIAIYFGLRIATYFAITKRLPK</sequence>
<feature type="transmembrane region" description="Helical" evidence="9">
    <location>
        <begin position="443"/>
        <end position="464"/>
    </location>
</feature>
<feature type="transmembrane region" description="Helical" evidence="9">
    <location>
        <begin position="556"/>
        <end position="578"/>
    </location>
</feature>
<dbReference type="InterPro" id="IPR050352">
    <property type="entry name" value="ABCG_transporters"/>
</dbReference>
<evidence type="ECO:0000259" key="10">
    <source>
        <dbReference type="PROSITE" id="PS50893"/>
    </source>
</evidence>